<dbReference type="InterPro" id="IPR030678">
    <property type="entry name" value="Peptide/Ni-bd"/>
</dbReference>
<dbReference type="InterPro" id="IPR000914">
    <property type="entry name" value="SBP_5_dom"/>
</dbReference>
<dbReference type="PANTHER" id="PTHR30290:SF34">
    <property type="entry name" value="ABC TRANSPORTER, PERIPLASMIC OLIGO-PEPTIDE BINDING PROTEIN, PUTATIVE-RELATED"/>
    <property type="match status" value="1"/>
</dbReference>
<dbReference type="Gene3D" id="3.90.76.10">
    <property type="entry name" value="Dipeptide-binding Protein, Domain 1"/>
    <property type="match status" value="1"/>
</dbReference>
<comment type="caution">
    <text evidence="2">The sequence shown here is derived from an EMBL/GenBank/DDBJ whole genome shotgun (WGS) entry which is preliminary data.</text>
</comment>
<name>A0ABW1YF40_9DEIO</name>
<organism evidence="2 3">
    <name type="scientific">Deinococcus lacus</name>
    <dbReference type="NCBI Taxonomy" id="392561"/>
    <lineage>
        <taxon>Bacteria</taxon>
        <taxon>Thermotogati</taxon>
        <taxon>Deinococcota</taxon>
        <taxon>Deinococci</taxon>
        <taxon>Deinococcales</taxon>
        <taxon>Deinococcaceae</taxon>
        <taxon>Deinococcus</taxon>
    </lineage>
</organism>
<feature type="domain" description="Solute-binding protein family 5" evidence="1">
    <location>
        <begin position="50"/>
        <end position="457"/>
    </location>
</feature>
<dbReference type="Pfam" id="PF00496">
    <property type="entry name" value="SBP_bac_5"/>
    <property type="match status" value="1"/>
</dbReference>
<reference evidence="3" key="1">
    <citation type="journal article" date="2019" name="Int. J. Syst. Evol. Microbiol.">
        <title>The Global Catalogue of Microorganisms (GCM) 10K type strain sequencing project: providing services to taxonomists for standard genome sequencing and annotation.</title>
        <authorList>
            <consortium name="The Broad Institute Genomics Platform"/>
            <consortium name="The Broad Institute Genome Sequencing Center for Infectious Disease"/>
            <person name="Wu L."/>
            <person name="Ma J."/>
        </authorList>
    </citation>
    <scope>NUCLEOTIDE SEQUENCE [LARGE SCALE GENOMIC DNA]</scope>
    <source>
        <strain evidence="3">CGMCC 1.15772</strain>
    </source>
</reference>
<dbReference type="Proteomes" id="UP001596297">
    <property type="component" value="Unassembled WGS sequence"/>
</dbReference>
<dbReference type="EMBL" id="JBHSWD010000002">
    <property type="protein sequence ID" value="MFC6592638.1"/>
    <property type="molecule type" value="Genomic_DNA"/>
</dbReference>
<dbReference type="Gene3D" id="3.40.190.10">
    <property type="entry name" value="Periplasmic binding protein-like II"/>
    <property type="match status" value="1"/>
</dbReference>
<dbReference type="InterPro" id="IPR039424">
    <property type="entry name" value="SBP_5"/>
</dbReference>
<dbReference type="RefSeq" id="WP_380083757.1">
    <property type="nucleotide sequence ID" value="NZ_JBHSWD010000002.1"/>
</dbReference>
<dbReference type="SUPFAM" id="SSF53850">
    <property type="entry name" value="Periplasmic binding protein-like II"/>
    <property type="match status" value="1"/>
</dbReference>
<gene>
    <name evidence="2" type="ORF">ACFP81_11980</name>
</gene>
<keyword evidence="3" id="KW-1185">Reference proteome</keyword>
<proteinExistence type="predicted"/>
<protein>
    <submittedName>
        <fullName evidence="2">ABC transporter substrate-binding protein</fullName>
    </submittedName>
</protein>
<dbReference type="Gene3D" id="3.10.105.10">
    <property type="entry name" value="Dipeptide-binding Protein, Domain 3"/>
    <property type="match status" value="1"/>
</dbReference>
<evidence type="ECO:0000313" key="2">
    <source>
        <dbReference type="EMBL" id="MFC6592638.1"/>
    </source>
</evidence>
<sequence>MNTLAIGWGSDDFSFMMYDPARAYDVDSGTVIENVYDTLVGYKGNSMTDIEGRLAESWTLENNDQSYRFKLRTGVKFHSGNPFTCADAEYSLRRNLVTNHPLSSNWFLSESLLGTAANANADSTINFARIAVAVKCDGNDLVLTMTKYDPALLAKLAYSGQSVVDSKHAIAVGEWDGTEATWKKWVGAELLKGGLAAKPSGTGPYKVVSLGDKELKFTAFDGHWAGKPSIQNVVMRAEPDADKRLKDFLAGRTDLGAVPRSKVKGQPGVAVLEDLPITNTDALYLNQNIKPSPYLGSGQLDGQGIPADFFKDVNVRRGFVAALDVAGVMASLPNPNGKIEGFVLPEGFPSYERIEPPKFDMAAAEKALRAAWSGQVWEKGFKFDIPVYDTDPQQNPYLVNLKDNLAKMNPKFVINFVKRSDNPNFEEALAPIGPASWYADYADADNIVYSYFAPGAYNAVRAGINSPQLENYIRDGRSALIPALRGDVYRKTAELANDQALYIILPSYPAARSYRDVVQGLTRENYNPLRNFAILWKDLSKSKS</sequence>
<dbReference type="PIRSF" id="PIRSF002741">
    <property type="entry name" value="MppA"/>
    <property type="match status" value="1"/>
</dbReference>
<accession>A0ABW1YF40</accession>
<dbReference type="PANTHER" id="PTHR30290">
    <property type="entry name" value="PERIPLASMIC BINDING COMPONENT OF ABC TRANSPORTER"/>
    <property type="match status" value="1"/>
</dbReference>
<evidence type="ECO:0000313" key="3">
    <source>
        <dbReference type="Proteomes" id="UP001596297"/>
    </source>
</evidence>
<evidence type="ECO:0000259" key="1">
    <source>
        <dbReference type="Pfam" id="PF00496"/>
    </source>
</evidence>